<dbReference type="Gramene" id="AET3Gv20596500.2">
    <property type="protein sequence ID" value="AET3Gv20596500.2"/>
    <property type="gene ID" value="AET3Gv20596500"/>
</dbReference>
<dbReference type="InterPro" id="IPR036378">
    <property type="entry name" value="FAS1_dom_sf"/>
</dbReference>
<reference evidence="12" key="3">
    <citation type="journal article" date="2017" name="Nature">
        <title>Genome sequence of the progenitor of the wheat D genome Aegilops tauschii.</title>
        <authorList>
            <person name="Luo M.C."/>
            <person name="Gu Y.Q."/>
            <person name="Puiu D."/>
            <person name="Wang H."/>
            <person name="Twardziok S.O."/>
            <person name="Deal K.R."/>
            <person name="Huo N."/>
            <person name="Zhu T."/>
            <person name="Wang L."/>
            <person name="Wang Y."/>
            <person name="McGuire P.E."/>
            <person name="Liu S."/>
            <person name="Long H."/>
            <person name="Ramasamy R.K."/>
            <person name="Rodriguez J.C."/>
            <person name="Van S.L."/>
            <person name="Yuan L."/>
            <person name="Wang Z."/>
            <person name="Xia Z."/>
            <person name="Xiao L."/>
            <person name="Anderson O.D."/>
            <person name="Ouyang S."/>
            <person name="Liang Y."/>
            <person name="Zimin A.V."/>
            <person name="Pertea G."/>
            <person name="Qi P."/>
            <person name="Bennetzen J.L."/>
            <person name="Dai X."/>
            <person name="Dawson M.W."/>
            <person name="Muller H.G."/>
            <person name="Kugler K."/>
            <person name="Rivarola-Duarte L."/>
            <person name="Spannagl M."/>
            <person name="Mayer K.F.X."/>
            <person name="Lu F.H."/>
            <person name="Bevan M.W."/>
            <person name="Leroy P."/>
            <person name="Li P."/>
            <person name="You F.M."/>
            <person name="Sun Q."/>
            <person name="Liu Z."/>
            <person name="Lyons E."/>
            <person name="Wicker T."/>
            <person name="Salzberg S.L."/>
            <person name="Devos K.M."/>
            <person name="Dvorak J."/>
        </authorList>
    </citation>
    <scope>NUCLEOTIDE SEQUENCE [LARGE SCALE GENOMIC DNA]</scope>
    <source>
        <strain evidence="12">cv. AL8/78</strain>
    </source>
</reference>
<evidence type="ECO:0000256" key="10">
    <source>
        <dbReference type="SAM" id="SignalP"/>
    </source>
</evidence>
<feature type="chain" id="PRO_5019480813" description="FAS1 domain-containing protein" evidence="10">
    <location>
        <begin position="24"/>
        <end position="258"/>
    </location>
</feature>
<evidence type="ECO:0000256" key="5">
    <source>
        <dbReference type="ARBA" id="ARBA00022729"/>
    </source>
</evidence>
<keyword evidence="4" id="KW-0336">GPI-anchor</keyword>
<protein>
    <recommendedName>
        <fullName evidence="11">FAS1 domain-containing protein</fullName>
    </recommendedName>
</protein>
<dbReference type="InterPro" id="IPR000782">
    <property type="entry name" value="FAS1_domain"/>
</dbReference>
<dbReference type="Gene3D" id="2.30.180.10">
    <property type="entry name" value="FAS1 domain"/>
    <property type="match status" value="1"/>
</dbReference>
<evidence type="ECO:0000256" key="3">
    <source>
        <dbReference type="ARBA" id="ARBA00022475"/>
    </source>
</evidence>
<dbReference type="PANTHER" id="PTHR32077:SF54">
    <property type="entry name" value="FASCICLIN-LIKE ARABINOGALACTAN PROTEIN 13-RELATED"/>
    <property type="match status" value="1"/>
</dbReference>
<keyword evidence="3" id="KW-1003">Cell membrane</keyword>
<organism evidence="12 13">
    <name type="scientific">Aegilops tauschii subsp. strangulata</name>
    <name type="common">Goatgrass</name>
    <dbReference type="NCBI Taxonomy" id="200361"/>
    <lineage>
        <taxon>Eukaryota</taxon>
        <taxon>Viridiplantae</taxon>
        <taxon>Streptophyta</taxon>
        <taxon>Embryophyta</taxon>
        <taxon>Tracheophyta</taxon>
        <taxon>Spermatophyta</taxon>
        <taxon>Magnoliopsida</taxon>
        <taxon>Liliopsida</taxon>
        <taxon>Poales</taxon>
        <taxon>Poaceae</taxon>
        <taxon>BOP clade</taxon>
        <taxon>Pooideae</taxon>
        <taxon>Triticodae</taxon>
        <taxon>Triticeae</taxon>
        <taxon>Triticinae</taxon>
        <taxon>Aegilops</taxon>
    </lineage>
</organism>
<evidence type="ECO:0000256" key="4">
    <source>
        <dbReference type="ARBA" id="ARBA00022622"/>
    </source>
</evidence>
<dbReference type="InterPro" id="IPR045003">
    <property type="entry name" value="FLA_A"/>
</dbReference>
<feature type="signal peptide" evidence="10">
    <location>
        <begin position="1"/>
        <end position="23"/>
    </location>
</feature>
<comment type="subcellular location">
    <subcellularLocation>
        <location evidence="1">Cell membrane</location>
        <topology evidence="1">Lipid-anchor</topology>
        <topology evidence="1">GPI-anchor</topology>
    </subcellularLocation>
</comment>
<dbReference type="SUPFAM" id="SSF82153">
    <property type="entry name" value="FAS1 domain"/>
    <property type="match status" value="1"/>
</dbReference>
<reference evidence="12" key="4">
    <citation type="submission" date="2019-03" db="UniProtKB">
        <authorList>
            <consortium name="EnsemblPlants"/>
        </authorList>
    </citation>
    <scope>IDENTIFICATION</scope>
</reference>
<comment type="function">
    <text evidence="9">May be a cell surface adhesion protein.</text>
</comment>
<evidence type="ECO:0000256" key="1">
    <source>
        <dbReference type="ARBA" id="ARBA00004609"/>
    </source>
</evidence>
<dbReference type="FunFam" id="2.30.180.10:FF:000006">
    <property type="entry name" value="Fasciclin-like arabinogalactan protein 11"/>
    <property type="match status" value="1"/>
</dbReference>
<evidence type="ECO:0000256" key="2">
    <source>
        <dbReference type="ARBA" id="ARBA00007843"/>
    </source>
</evidence>
<evidence type="ECO:0000256" key="7">
    <source>
        <dbReference type="ARBA" id="ARBA00023136"/>
    </source>
</evidence>
<dbReference type="SMART" id="SM00554">
    <property type="entry name" value="FAS1"/>
    <property type="match status" value="1"/>
</dbReference>
<evidence type="ECO:0000256" key="9">
    <source>
        <dbReference type="ARBA" id="ARBA00024686"/>
    </source>
</evidence>
<accession>A0A453F786</accession>
<dbReference type="GO" id="GO:0098552">
    <property type="term" value="C:side of membrane"/>
    <property type="evidence" value="ECO:0007669"/>
    <property type="project" value="UniProtKB-KW"/>
</dbReference>
<comment type="similarity">
    <text evidence="2">Belongs to the fasciclin-like AGP family.</text>
</comment>
<dbReference type="EnsemblPlants" id="AET3Gv20596500.2">
    <property type="protein sequence ID" value="AET3Gv20596500.2"/>
    <property type="gene ID" value="AET3Gv20596500"/>
</dbReference>
<reference evidence="13" key="1">
    <citation type="journal article" date="2014" name="Science">
        <title>Ancient hybridizations among the ancestral genomes of bread wheat.</title>
        <authorList>
            <consortium name="International Wheat Genome Sequencing Consortium,"/>
            <person name="Marcussen T."/>
            <person name="Sandve S.R."/>
            <person name="Heier L."/>
            <person name="Spannagl M."/>
            <person name="Pfeifer M."/>
            <person name="Jakobsen K.S."/>
            <person name="Wulff B.B."/>
            <person name="Steuernagel B."/>
            <person name="Mayer K.F."/>
            <person name="Olsen O.A."/>
        </authorList>
    </citation>
    <scope>NUCLEOTIDE SEQUENCE [LARGE SCALE GENOMIC DNA]</scope>
    <source>
        <strain evidence="13">cv. AL8/78</strain>
    </source>
</reference>
<reference evidence="12" key="5">
    <citation type="journal article" date="2021" name="G3 (Bethesda)">
        <title>Aegilops tauschii genome assembly Aet v5.0 features greater sequence contiguity and improved annotation.</title>
        <authorList>
            <person name="Wang L."/>
            <person name="Zhu T."/>
            <person name="Rodriguez J.C."/>
            <person name="Deal K.R."/>
            <person name="Dubcovsky J."/>
            <person name="McGuire P.E."/>
            <person name="Lux T."/>
            <person name="Spannagl M."/>
            <person name="Mayer K.F.X."/>
            <person name="Baldrich P."/>
            <person name="Meyers B.C."/>
            <person name="Huo N."/>
            <person name="Gu Y.Q."/>
            <person name="Zhou H."/>
            <person name="Devos K.M."/>
            <person name="Bennetzen J.L."/>
            <person name="Unver T."/>
            <person name="Budak H."/>
            <person name="Gulick P.J."/>
            <person name="Galiba G."/>
            <person name="Kalapos B."/>
            <person name="Nelson D.R."/>
            <person name="Li P."/>
            <person name="You F.M."/>
            <person name="Luo M.C."/>
            <person name="Dvorak J."/>
        </authorList>
    </citation>
    <scope>NUCLEOTIDE SEQUENCE [LARGE SCALE GENOMIC DNA]</scope>
    <source>
        <strain evidence="12">cv. AL8/78</strain>
    </source>
</reference>
<keyword evidence="13" id="KW-1185">Reference proteome</keyword>
<evidence type="ECO:0000256" key="6">
    <source>
        <dbReference type="ARBA" id="ARBA00022974"/>
    </source>
</evidence>
<dbReference type="STRING" id="200361.A0A453F786"/>
<keyword evidence="4" id="KW-0449">Lipoprotein</keyword>
<dbReference type="Pfam" id="PF02469">
    <property type="entry name" value="Fasciclin"/>
    <property type="match status" value="1"/>
</dbReference>
<evidence type="ECO:0000313" key="12">
    <source>
        <dbReference type="EnsemblPlants" id="AET3Gv20596500.2"/>
    </source>
</evidence>
<dbReference type="GO" id="GO:0005886">
    <property type="term" value="C:plasma membrane"/>
    <property type="evidence" value="ECO:0007669"/>
    <property type="project" value="UniProtKB-SubCell"/>
</dbReference>
<keyword evidence="6" id="KW-0654">Proteoglycan</keyword>
<name>A0A453F786_AEGTS</name>
<evidence type="ECO:0000259" key="11">
    <source>
        <dbReference type="PROSITE" id="PS50213"/>
    </source>
</evidence>
<proteinExistence type="inferred from homology"/>
<dbReference type="AlphaFoldDB" id="A0A453F786"/>
<sequence length="258" mass="28495">MAARSGIVVVAAALLALVAVSQAQAPGPSATPAGPPNVTAILVKGGQYTTFMRLMKETQQDTQLNSQLNNSFNGNGYTVFAPTDNAFNNLKPGTLNSLTQQQQVSLVQAHILPQYYTMESFQTASNPVRTQASGEKEPITVNIVASNNQVNVTTGRVRRRSDAHGRRGRQGRQLGRGWHGRPSWLPLVRWVAWDDRTTTGTPWPSINVHRLDGFPCLWCFFPFFHPVQIPLFHSCSCLVGGLLRLSYVIEFMCLRQEC</sequence>
<keyword evidence="7" id="KW-0472">Membrane</keyword>
<dbReference type="GO" id="GO:0009834">
    <property type="term" value="P:plant-type secondary cell wall biogenesis"/>
    <property type="evidence" value="ECO:0007669"/>
    <property type="project" value="UniProtKB-ARBA"/>
</dbReference>
<dbReference type="PROSITE" id="PS50213">
    <property type="entry name" value="FAS1"/>
    <property type="match status" value="1"/>
</dbReference>
<dbReference type="Proteomes" id="UP000015105">
    <property type="component" value="Chromosome 3D"/>
</dbReference>
<evidence type="ECO:0000256" key="8">
    <source>
        <dbReference type="ARBA" id="ARBA00023180"/>
    </source>
</evidence>
<feature type="domain" description="FAS1" evidence="11">
    <location>
        <begin position="35"/>
        <end position="164"/>
    </location>
</feature>
<dbReference type="PANTHER" id="PTHR32077">
    <property type="entry name" value="FASCICLIN-LIKE ARABINOGALACTAN PROTEIN"/>
    <property type="match status" value="1"/>
</dbReference>
<keyword evidence="8" id="KW-0325">Glycoprotein</keyword>
<keyword evidence="5 10" id="KW-0732">Signal</keyword>
<evidence type="ECO:0000313" key="13">
    <source>
        <dbReference type="Proteomes" id="UP000015105"/>
    </source>
</evidence>
<reference evidence="13" key="2">
    <citation type="journal article" date="2017" name="Nat. Plants">
        <title>The Aegilops tauschii genome reveals multiple impacts of transposons.</title>
        <authorList>
            <person name="Zhao G."/>
            <person name="Zou C."/>
            <person name="Li K."/>
            <person name="Wang K."/>
            <person name="Li T."/>
            <person name="Gao L."/>
            <person name="Zhang X."/>
            <person name="Wang H."/>
            <person name="Yang Z."/>
            <person name="Liu X."/>
            <person name="Jiang W."/>
            <person name="Mao L."/>
            <person name="Kong X."/>
            <person name="Jiao Y."/>
            <person name="Jia J."/>
        </authorList>
    </citation>
    <scope>NUCLEOTIDE SEQUENCE [LARGE SCALE GENOMIC DNA]</scope>
    <source>
        <strain evidence="13">cv. AL8/78</strain>
    </source>
</reference>